<accession>A0ABW8SWV4</accession>
<evidence type="ECO:0000259" key="1">
    <source>
        <dbReference type="Pfam" id="PF07883"/>
    </source>
</evidence>
<sequence>MDCYVAYIEPHGGGPEPSHTHLHDHFFIVVEGVATIKIGEEKINVGINESIIVPGSKVYSIWNETDKLLKMIGTTIQTEK</sequence>
<organism evidence="2 3">
    <name type="scientific">Candidatus Clostridium eludens</name>
    <dbReference type="NCBI Taxonomy" id="3381663"/>
    <lineage>
        <taxon>Bacteria</taxon>
        <taxon>Bacillati</taxon>
        <taxon>Bacillota</taxon>
        <taxon>Clostridia</taxon>
        <taxon>Eubacteriales</taxon>
        <taxon>Clostridiaceae</taxon>
        <taxon>Clostridium</taxon>
    </lineage>
</organism>
<dbReference type="Proteomes" id="UP001623660">
    <property type="component" value="Unassembled WGS sequence"/>
</dbReference>
<name>A0ABW8SWV4_9CLOT</name>
<reference evidence="2 3" key="1">
    <citation type="submission" date="2024-11" db="EMBL/GenBank/DDBJ databases">
        <authorList>
            <person name="Heng Y.C."/>
            <person name="Lim A.C.H."/>
            <person name="Lee J.K.Y."/>
            <person name="Kittelmann S."/>
        </authorList>
    </citation>
    <scope>NUCLEOTIDE SEQUENCE [LARGE SCALE GENOMIC DNA]</scope>
    <source>
        <strain evidence="2 3">WILCCON 0269</strain>
    </source>
</reference>
<dbReference type="RefSeq" id="WP_406794708.1">
    <property type="nucleotide sequence ID" value="NZ_JBJHZX010000071.1"/>
</dbReference>
<feature type="domain" description="Cupin type-2" evidence="1">
    <location>
        <begin position="12"/>
        <end position="72"/>
    </location>
</feature>
<dbReference type="InterPro" id="IPR013096">
    <property type="entry name" value="Cupin_2"/>
</dbReference>
<keyword evidence="3" id="KW-1185">Reference proteome</keyword>
<protein>
    <submittedName>
        <fullName evidence="2">Cupin domain-containing protein</fullName>
    </submittedName>
</protein>
<comment type="caution">
    <text evidence="2">The sequence shown here is derived from an EMBL/GenBank/DDBJ whole genome shotgun (WGS) entry which is preliminary data.</text>
</comment>
<dbReference type="Pfam" id="PF07883">
    <property type="entry name" value="Cupin_2"/>
    <property type="match status" value="1"/>
</dbReference>
<proteinExistence type="predicted"/>
<dbReference type="InterPro" id="IPR011051">
    <property type="entry name" value="RmlC_Cupin_sf"/>
</dbReference>
<dbReference type="SUPFAM" id="SSF51182">
    <property type="entry name" value="RmlC-like cupins"/>
    <property type="match status" value="1"/>
</dbReference>
<gene>
    <name evidence="2" type="ORF">ACJDU8_24030</name>
</gene>
<dbReference type="InterPro" id="IPR014710">
    <property type="entry name" value="RmlC-like_jellyroll"/>
</dbReference>
<evidence type="ECO:0000313" key="3">
    <source>
        <dbReference type="Proteomes" id="UP001623660"/>
    </source>
</evidence>
<evidence type="ECO:0000313" key="2">
    <source>
        <dbReference type="EMBL" id="MFL0198600.1"/>
    </source>
</evidence>
<dbReference type="EMBL" id="JBJHZX010000071">
    <property type="protein sequence ID" value="MFL0198600.1"/>
    <property type="molecule type" value="Genomic_DNA"/>
</dbReference>
<dbReference type="Gene3D" id="2.60.120.10">
    <property type="entry name" value="Jelly Rolls"/>
    <property type="match status" value="1"/>
</dbReference>